<dbReference type="EMBL" id="LNGD01000170">
    <property type="protein sequence ID" value="KYC47026.1"/>
    <property type="molecule type" value="Genomic_DNA"/>
</dbReference>
<feature type="transmembrane region" description="Helical" evidence="1">
    <location>
        <begin position="50"/>
        <end position="71"/>
    </location>
</feature>
<sequence length="163" mass="18683">MRNRVVGFLIIFVALLMGFIIYAFNRAMTEIVNASCEHGSTCPMWGTIDFQTNVSIAIMSFVIIIGLYLIFFGKEEKNISKVEIQDISLKKENYEEILKVLTDEEKTIFESIIDSNGTIFQSALTEKTKYNKVKVSRILDKLEGRGLIERRRHGMTNVVILKH</sequence>
<protein>
    <submittedName>
        <fullName evidence="3">MarR family protein</fullName>
    </submittedName>
</protein>
<comment type="caution">
    <text evidence="3">The sequence shown here is derived from an EMBL/GenBank/DDBJ whole genome shotgun (WGS) entry which is preliminary data.</text>
</comment>
<dbReference type="Gene3D" id="1.10.10.10">
    <property type="entry name" value="Winged helix-like DNA-binding domain superfamily/Winged helix DNA-binding domain"/>
    <property type="match status" value="1"/>
</dbReference>
<evidence type="ECO:0000313" key="3">
    <source>
        <dbReference type="EMBL" id="KYC47026.1"/>
    </source>
</evidence>
<organism evidence="3 4">
    <name type="scientific">Candidatus Methanofastidiosum methylothiophilum</name>
    <dbReference type="NCBI Taxonomy" id="1705564"/>
    <lineage>
        <taxon>Archaea</taxon>
        <taxon>Methanobacteriati</taxon>
        <taxon>Methanobacteriota</taxon>
        <taxon>Stenosarchaea group</taxon>
        <taxon>Candidatus Methanofastidiosia</taxon>
        <taxon>Candidatus Methanofastidiosales</taxon>
        <taxon>Candidatus Methanofastidiosaceae</taxon>
        <taxon>Candidatus Methanofastidiosum</taxon>
    </lineage>
</organism>
<evidence type="ECO:0000313" key="4">
    <source>
        <dbReference type="Proteomes" id="UP000075578"/>
    </source>
</evidence>
<dbReference type="InterPro" id="IPR036388">
    <property type="entry name" value="WH-like_DNA-bd_sf"/>
</dbReference>
<keyword evidence="1" id="KW-0812">Transmembrane</keyword>
<dbReference type="SUPFAM" id="SSF46785">
    <property type="entry name" value="Winged helix' DNA-binding domain"/>
    <property type="match status" value="1"/>
</dbReference>
<evidence type="ECO:0000259" key="2">
    <source>
        <dbReference type="Pfam" id="PF24034"/>
    </source>
</evidence>
<dbReference type="AlphaFoldDB" id="A0A150IPM8"/>
<proteinExistence type="predicted"/>
<keyword evidence="1" id="KW-0472">Membrane</keyword>
<reference evidence="3 4" key="1">
    <citation type="journal article" date="2016" name="ISME J.">
        <title>Chasing the elusive Euryarchaeota class WSA2: genomes reveal a uniquely fastidious methyl-reducing methanogen.</title>
        <authorList>
            <person name="Nobu M.K."/>
            <person name="Narihiro T."/>
            <person name="Kuroda K."/>
            <person name="Mei R."/>
            <person name="Liu W.T."/>
        </authorList>
    </citation>
    <scope>NUCLEOTIDE SEQUENCE [LARGE SCALE GENOMIC DNA]</scope>
    <source>
        <strain evidence="3">U1lsi0528_Bin089</strain>
    </source>
</reference>
<evidence type="ECO:0000256" key="1">
    <source>
        <dbReference type="SAM" id="Phobius"/>
    </source>
</evidence>
<name>A0A150IPM8_9EURY</name>
<dbReference type="Proteomes" id="UP000075578">
    <property type="component" value="Unassembled WGS sequence"/>
</dbReference>
<gene>
    <name evidence="3" type="ORF">AMQ74_01723</name>
</gene>
<dbReference type="InterPro" id="IPR055767">
    <property type="entry name" value="DUF7343"/>
</dbReference>
<feature type="domain" description="DUF7343" evidence="2">
    <location>
        <begin position="101"/>
        <end position="161"/>
    </location>
</feature>
<dbReference type="InterPro" id="IPR036390">
    <property type="entry name" value="WH_DNA-bd_sf"/>
</dbReference>
<keyword evidence="1" id="KW-1133">Transmembrane helix</keyword>
<accession>A0A150IPM8</accession>
<dbReference type="Pfam" id="PF24034">
    <property type="entry name" value="DUF7343"/>
    <property type="match status" value="1"/>
</dbReference>